<name>A0A915CQV1_9BILA</name>
<proteinExistence type="predicted"/>
<evidence type="ECO:0000313" key="2">
    <source>
        <dbReference type="WBParaSite" id="jg1163"/>
    </source>
</evidence>
<dbReference type="WBParaSite" id="jg1163">
    <property type="protein sequence ID" value="jg1163"/>
    <property type="gene ID" value="jg1163"/>
</dbReference>
<keyword evidence="1" id="KW-1185">Reference proteome</keyword>
<evidence type="ECO:0000313" key="1">
    <source>
        <dbReference type="Proteomes" id="UP000887574"/>
    </source>
</evidence>
<sequence length="160" mass="18817">MDGELSSFMAEHPYLLPRNLKLTSHLAKQNHYYAFCHSTPILTTIQPAIYIVNKVRRKKRSSTKLFKSLNAHSHQQATYLLQMATGWRRMDGYLLLTLYSSQPLLPPINMQRRRRSISLTAIFRLLLLMGYNKYALPNGWQSCLQLDWRWMDSRGNKEPF</sequence>
<protein>
    <submittedName>
        <fullName evidence="2">Uncharacterized protein</fullName>
    </submittedName>
</protein>
<dbReference type="Proteomes" id="UP000887574">
    <property type="component" value="Unplaced"/>
</dbReference>
<dbReference type="AlphaFoldDB" id="A0A915CQV1"/>
<accession>A0A915CQV1</accession>
<reference evidence="2" key="1">
    <citation type="submission" date="2022-11" db="UniProtKB">
        <authorList>
            <consortium name="WormBaseParasite"/>
        </authorList>
    </citation>
    <scope>IDENTIFICATION</scope>
</reference>
<organism evidence="1 2">
    <name type="scientific">Ditylenchus dipsaci</name>
    <dbReference type="NCBI Taxonomy" id="166011"/>
    <lineage>
        <taxon>Eukaryota</taxon>
        <taxon>Metazoa</taxon>
        <taxon>Ecdysozoa</taxon>
        <taxon>Nematoda</taxon>
        <taxon>Chromadorea</taxon>
        <taxon>Rhabditida</taxon>
        <taxon>Tylenchina</taxon>
        <taxon>Tylenchomorpha</taxon>
        <taxon>Sphaerularioidea</taxon>
        <taxon>Anguinidae</taxon>
        <taxon>Anguininae</taxon>
        <taxon>Ditylenchus</taxon>
    </lineage>
</organism>